<sequence>MTYTDLHQNISYQFICCFEIQFVNKYTYIYIYIYIYINNMDKDFQDDLDSTVDSYLDIDVDLLKRRQKIVDNEKSLYEYKMERKAHGKKRTALVHRVVIISKTANTDFDEVGGKCFDLLLMAHNLDEYEPSEESFRLVIDMLIQLLKLGAYLNKQPKVALKNVMENLLDKVPELLPQQDVINFLIEKDAEATVTPQEHLNRYQKPFDVTLDSELTWPMPVRLFPYN</sequence>
<dbReference type="AlphaFoldDB" id="A0AAD9KBX1"/>
<dbReference type="EMBL" id="JAODUP010000026">
    <property type="protein sequence ID" value="KAK2167623.1"/>
    <property type="molecule type" value="Genomic_DNA"/>
</dbReference>
<reference evidence="1" key="1">
    <citation type="journal article" date="2023" name="Mol. Biol. Evol.">
        <title>Third-Generation Sequencing Reveals the Adaptive Role of the Epigenome in Three Deep-Sea Polychaetes.</title>
        <authorList>
            <person name="Perez M."/>
            <person name="Aroh O."/>
            <person name="Sun Y."/>
            <person name="Lan Y."/>
            <person name="Juniper S.K."/>
            <person name="Young C.R."/>
            <person name="Angers B."/>
            <person name="Qian P.Y."/>
        </authorList>
    </citation>
    <scope>NUCLEOTIDE SEQUENCE</scope>
    <source>
        <strain evidence="1">P08H-3</strain>
    </source>
</reference>
<proteinExistence type="predicted"/>
<accession>A0AAD9KBX1</accession>
<protein>
    <submittedName>
        <fullName evidence="1">Uncharacterized protein</fullName>
    </submittedName>
</protein>
<organism evidence="1 2">
    <name type="scientific">Paralvinella palmiformis</name>
    <dbReference type="NCBI Taxonomy" id="53620"/>
    <lineage>
        <taxon>Eukaryota</taxon>
        <taxon>Metazoa</taxon>
        <taxon>Spiralia</taxon>
        <taxon>Lophotrochozoa</taxon>
        <taxon>Annelida</taxon>
        <taxon>Polychaeta</taxon>
        <taxon>Sedentaria</taxon>
        <taxon>Canalipalpata</taxon>
        <taxon>Terebellida</taxon>
        <taxon>Terebelliformia</taxon>
        <taxon>Alvinellidae</taxon>
        <taxon>Paralvinella</taxon>
    </lineage>
</organism>
<dbReference type="PANTHER" id="PTHR34035:SF1">
    <property type="entry name" value="TESTIS-EXPRESSED PROTEIN 47"/>
    <property type="match status" value="1"/>
</dbReference>
<evidence type="ECO:0000313" key="2">
    <source>
        <dbReference type="Proteomes" id="UP001208570"/>
    </source>
</evidence>
<comment type="caution">
    <text evidence="1">The sequence shown here is derived from an EMBL/GenBank/DDBJ whole genome shotgun (WGS) entry which is preliminary data.</text>
</comment>
<keyword evidence="2" id="KW-1185">Reference proteome</keyword>
<dbReference type="InterPro" id="IPR055308">
    <property type="entry name" value="TEX47-like"/>
</dbReference>
<dbReference type="PANTHER" id="PTHR34035">
    <property type="entry name" value="TESTIS-EXPRESSED PROTEIN 47"/>
    <property type="match status" value="1"/>
</dbReference>
<dbReference type="Proteomes" id="UP001208570">
    <property type="component" value="Unassembled WGS sequence"/>
</dbReference>
<gene>
    <name evidence="1" type="ORF">LSH36_26g15096</name>
</gene>
<name>A0AAD9KBX1_9ANNE</name>
<evidence type="ECO:0000313" key="1">
    <source>
        <dbReference type="EMBL" id="KAK2167623.1"/>
    </source>
</evidence>
<dbReference type="Pfam" id="PF24787">
    <property type="entry name" value="TEX47"/>
    <property type="match status" value="1"/>
</dbReference>